<evidence type="ECO:0000259" key="3">
    <source>
        <dbReference type="SMART" id="SM01008"/>
    </source>
</evidence>
<dbReference type="PANTHER" id="PTHR11908">
    <property type="entry name" value="XANTHINE DEHYDROGENASE"/>
    <property type="match status" value="1"/>
</dbReference>
<dbReference type="Pfam" id="PF20256">
    <property type="entry name" value="MoCoBD_2"/>
    <property type="match status" value="1"/>
</dbReference>
<keyword evidence="1" id="KW-0500">Molybdenum</keyword>
<dbReference type="Pfam" id="PF02738">
    <property type="entry name" value="MoCoBD_1"/>
    <property type="match status" value="1"/>
</dbReference>
<dbReference type="SUPFAM" id="SSF56003">
    <property type="entry name" value="Molybdenum cofactor-binding domain"/>
    <property type="match status" value="1"/>
</dbReference>
<dbReference type="InterPro" id="IPR037165">
    <property type="entry name" value="AldOxase/xan_DH_Mopterin-bd_sf"/>
</dbReference>
<dbReference type="PANTHER" id="PTHR11908:SF132">
    <property type="entry name" value="ALDEHYDE OXIDASE 1-RELATED"/>
    <property type="match status" value="1"/>
</dbReference>
<dbReference type="Pfam" id="PF01315">
    <property type="entry name" value="Ald_Xan_dh_C"/>
    <property type="match status" value="1"/>
</dbReference>
<accession>A0ABV7L3S8</accession>
<dbReference type="SUPFAM" id="SSF54665">
    <property type="entry name" value="CO dehydrogenase molybdoprotein N-domain-like"/>
    <property type="match status" value="1"/>
</dbReference>
<dbReference type="Gene3D" id="3.90.1170.50">
    <property type="entry name" value="Aldehyde oxidase/xanthine dehydrogenase, a/b hammerhead"/>
    <property type="match status" value="1"/>
</dbReference>
<evidence type="ECO:0000256" key="1">
    <source>
        <dbReference type="ARBA" id="ARBA00022505"/>
    </source>
</evidence>
<dbReference type="InterPro" id="IPR036856">
    <property type="entry name" value="Ald_Oxase/Xan_DH_a/b_sf"/>
</dbReference>
<keyword evidence="2" id="KW-0560">Oxidoreductase</keyword>
<comment type="caution">
    <text evidence="4">The sequence shown here is derived from an EMBL/GenBank/DDBJ whole genome shotgun (WGS) entry which is preliminary data.</text>
</comment>
<dbReference type="InterPro" id="IPR000674">
    <property type="entry name" value="Ald_Oxase/Xan_DH_a/b"/>
</dbReference>
<gene>
    <name evidence="4" type="ORF">ACFOGJ_17065</name>
</gene>
<dbReference type="Proteomes" id="UP001595528">
    <property type="component" value="Unassembled WGS sequence"/>
</dbReference>
<dbReference type="InterPro" id="IPR016208">
    <property type="entry name" value="Ald_Oxase/xanthine_DH-like"/>
</dbReference>
<organism evidence="4 5">
    <name type="scientific">Marinibaculum pumilum</name>
    <dbReference type="NCBI Taxonomy" id="1766165"/>
    <lineage>
        <taxon>Bacteria</taxon>
        <taxon>Pseudomonadati</taxon>
        <taxon>Pseudomonadota</taxon>
        <taxon>Alphaproteobacteria</taxon>
        <taxon>Rhodospirillales</taxon>
        <taxon>Rhodospirillaceae</taxon>
        <taxon>Marinibaculum</taxon>
    </lineage>
</organism>
<dbReference type="SMART" id="SM01008">
    <property type="entry name" value="Ald_Xan_dh_C"/>
    <property type="match status" value="1"/>
</dbReference>
<dbReference type="Gene3D" id="3.30.365.10">
    <property type="entry name" value="Aldehyde oxidase/xanthine dehydrogenase, molybdopterin binding domain"/>
    <property type="match status" value="4"/>
</dbReference>
<dbReference type="InterPro" id="IPR008274">
    <property type="entry name" value="AldOxase/xan_DH_MoCoBD1"/>
</dbReference>
<evidence type="ECO:0000313" key="4">
    <source>
        <dbReference type="EMBL" id="MFC3228958.1"/>
    </source>
</evidence>
<evidence type="ECO:0000256" key="2">
    <source>
        <dbReference type="ARBA" id="ARBA00023002"/>
    </source>
</evidence>
<dbReference type="EMBL" id="JBHRTR010000029">
    <property type="protein sequence ID" value="MFC3228958.1"/>
    <property type="molecule type" value="Genomic_DNA"/>
</dbReference>
<dbReference type="InterPro" id="IPR046867">
    <property type="entry name" value="AldOxase/xan_DH_MoCoBD2"/>
</dbReference>
<sequence>MNQIISADALRFGRDARAVRRQEDQRLLVGDGRYADDKTAEGMVHMVLLRSPVAHAAVTSLDVSAAKEAPGVVAVYTLADLDADGVRPMPWAAEIPRPDGKPFASPPRKMLAGDTVRFVGDPVAVVIAESRAAAQDAAELIEVEYDEKPAATSTEAVIAGGAPAVWPDAPDNISCGARHGDAAATEAAFAKAHHVAKLRIVNQRLVGNAMEPRAVLAVPDGPGGHVTLNMGSQNPSTVKTIISGAIFGFPDTELRVLVEDIGGGFGLKANPYVEDALAVYAARKLGKPVKWRADRGEEFTSVMQGRDHVSEAELAVDPQGRILGMRVKTWANLGAYVSTVGPLVPLMLGPKVITSVYDVPALDLEVIGVLTNTTPTSPYRGAGRPEAVFLMERMIEQAARDLKMDPLEIRQRNYIRRDAMPYTNAMGEVYDVGDFGTLQGRAVELADWKGFDGRKAESKSRGLLRGRGMASYVEWTGAMQFTEAVTVEAYADGRILLWSGTQDMGQGLRTAYAQLVAQKLGVPVERITVVQGDTDRVGGFGSMASRSLFTGGPAAVTGAQALIDKGRELAADALEAAAADITYEEGRFTISGTDRSIDLSELAGRQDGGMFLIDASETVAGSSWPNGHHFVEVEVDPDTGRVALVKITTLDDVGHPVNPLIVFGQLQGGMAQGIGQALLEQAVYDPENGQPLTGSFMDYCMPRADDLPSMDVNLDESVPCTTNPLGAKGCGESGTVGITAAVVAAVLDALAPLGVSDIQMPMTPDRVWQAIRDASA</sequence>
<name>A0ABV7L3S8_9PROT</name>
<evidence type="ECO:0000313" key="5">
    <source>
        <dbReference type="Proteomes" id="UP001595528"/>
    </source>
</evidence>
<dbReference type="RefSeq" id="WP_379902630.1">
    <property type="nucleotide sequence ID" value="NZ_JBHRTR010000029.1"/>
</dbReference>
<feature type="domain" description="Aldehyde oxidase/xanthine dehydrogenase a/b hammerhead" evidence="3">
    <location>
        <begin position="29"/>
        <end position="149"/>
    </location>
</feature>
<proteinExistence type="predicted"/>
<keyword evidence="5" id="KW-1185">Reference proteome</keyword>
<reference evidence="5" key="1">
    <citation type="journal article" date="2019" name="Int. J. Syst. Evol. Microbiol.">
        <title>The Global Catalogue of Microorganisms (GCM) 10K type strain sequencing project: providing services to taxonomists for standard genome sequencing and annotation.</title>
        <authorList>
            <consortium name="The Broad Institute Genomics Platform"/>
            <consortium name="The Broad Institute Genome Sequencing Center for Infectious Disease"/>
            <person name="Wu L."/>
            <person name="Ma J."/>
        </authorList>
    </citation>
    <scope>NUCLEOTIDE SEQUENCE [LARGE SCALE GENOMIC DNA]</scope>
    <source>
        <strain evidence="5">KCTC 42964</strain>
    </source>
</reference>
<protein>
    <submittedName>
        <fullName evidence="4">Xanthine dehydrogenase family protein molybdopterin-binding subunit</fullName>
    </submittedName>
</protein>